<feature type="compositionally biased region" description="Basic and acidic residues" evidence="1">
    <location>
        <begin position="188"/>
        <end position="198"/>
    </location>
</feature>
<evidence type="ECO:0000256" key="1">
    <source>
        <dbReference type="SAM" id="MobiDB-lite"/>
    </source>
</evidence>
<dbReference type="EMBL" id="GG662613">
    <property type="protein sequence ID" value="EWS73215.1"/>
    <property type="molecule type" value="Genomic_DNA"/>
</dbReference>
<dbReference type="GeneID" id="24441225"/>
<reference evidence="4" key="1">
    <citation type="journal article" date="2006" name="PLoS Biol.">
        <title>Macronuclear genome sequence of the ciliate Tetrahymena thermophila, a model eukaryote.</title>
        <authorList>
            <person name="Eisen J.A."/>
            <person name="Coyne R.S."/>
            <person name="Wu M."/>
            <person name="Wu D."/>
            <person name="Thiagarajan M."/>
            <person name="Wortman J.R."/>
            <person name="Badger J.H."/>
            <person name="Ren Q."/>
            <person name="Amedeo P."/>
            <person name="Jones K.M."/>
            <person name="Tallon L.J."/>
            <person name="Delcher A.L."/>
            <person name="Salzberg S.L."/>
            <person name="Silva J.C."/>
            <person name="Haas B.J."/>
            <person name="Majoros W.H."/>
            <person name="Farzad M."/>
            <person name="Carlton J.M."/>
            <person name="Smith R.K. Jr."/>
            <person name="Garg J."/>
            <person name="Pearlman R.E."/>
            <person name="Karrer K.M."/>
            <person name="Sun L."/>
            <person name="Manning G."/>
            <person name="Elde N.C."/>
            <person name="Turkewitz A.P."/>
            <person name="Asai D.J."/>
            <person name="Wilkes D.E."/>
            <person name="Wang Y."/>
            <person name="Cai H."/>
            <person name="Collins K."/>
            <person name="Stewart B.A."/>
            <person name="Lee S.R."/>
            <person name="Wilamowska K."/>
            <person name="Weinberg Z."/>
            <person name="Ruzzo W.L."/>
            <person name="Wloga D."/>
            <person name="Gaertig J."/>
            <person name="Frankel J."/>
            <person name="Tsao C.-C."/>
            <person name="Gorovsky M.A."/>
            <person name="Keeling P.J."/>
            <person name="Waller R.F."/>
            <person name="Patron N.J."/>
            <person name="Cherry J.M."/>
            <person name="Stover N.A."/>
            <person name="Krieger C.J."/>
            <person name="del Toro C."/>
            <person name="Ryder H.F."/>
            <person name="Williamson S.C."/>
            <person name="Barbeau R.A."/>
            <person name="Hamilton E.P."/>
            <person name="Orias E."/>
        </authorList>
    </citation>
    <scope>NUCLEOTIDE SEQUENCE [LARGE SCALE GENOMIC DNA]</scope>
    <source>
        <strain evidence="4">SB210</strain>
    </source>
</reference>
<evidence type="ECO:0000313" key="3">
    <source>
        <dbReference type="EMBL" id="EWS73215.1"/>
    </source>
</evidence>
<dbReference type="InParanoid" id="W7X1U8"/>
<dbReference type="RefSeq" id="XP_012654247.1">
    <property type="nucleotide sequence ID" value="XM_012798793.1"/>
</dbReference>
<proteinExistence type="predicted"/>
<keyword evidence="2" id="KW-0472">Membrane</keyword>
<evidence type="ECO:0000256" key="2">
    <source>
        <dbReference type="SAM" id="Phobius"/>
    </source>
</evidence>
<keyword evidence="2 3" id="KW-0812">Transmembrane</keyword>
<sequence length="502" mass="59295">MGIYCFRTLNYLDTIRVPLGQFDLHNNDVFINLENFSNQLLNQIIQYRDLQEQEISSYLQSVQTYLQDILFIGLIFILAYFVILFVLYLKTLFYYYEVPSILTTIPLSQVRHQVKRCEQFLSNSSTLEEEDFALNEMNQEQKNQDLPNKFENLNENENQNHQEQILIQNSNQQDNNSVQSERSNLQQRSEKHAQKQEESYNNTETVFNLRGITSQNVRPIKYSLLNILLLMPFFFQIILFSTFIAVETSLTQNFTTNLQNFYSELAFSLKLEPNFMLLFNCLKSQTMANNYIGVRQVYEPIVYFNRNINYMYDLMDNLTYIHYNNYNNLPSSYQTQFDSYFSKNPSICDQLFQKYPQNINLTECSSFLNGKFNEGMNINIEHLITQMIGYSQTITSGGIQLPYKQSMNSQMYEVQTICTYLKFVMRELNNLFVNGIQQLFNNLNIARIAITITICSLLFCVFLFVSLPIIQKIKNQIFSQRLLFCLLPKTLISQNRHIRQYI</sequence>
<feature type="transmembrane region" description="Helical" evidence="2">
    <location>
        <begin position="224"/>
        <end position="246"/>
    </location>
</feature>
<protein>
    <submittedName>
        <fullName evidence="3">Transmembrane protein, putative</fullName>
    </submittedName>
</protein>
<dbReference type="PANTHER" id="PTHR31600:SF2">
    <property type="entry name" value="GAMETE ENRICHED GENE 10 PROTEIN-RELATED"/>
    <property type="match status" value="1"/>
</dbReference>
<dbReference type="Proteomes" id="UP000009168">
    <property type="component" value="Unassembled WGS sequence"/>
</dbReference>
<feature type="transmembrane region" description="Helical" evidence="2">
    <location>
        <begin position="69"/>
        <end position="89"/>
    </location>
</feature>
<gene>
    <name evidence="3" type="ORF">TTHERM_000956521</name>
</gene>
<dbReference type="KEGG" id="tet:TTHERM_000956521"/>
<dbReference type="AlphaFoldDB" id="W7X1U8"/>
<dbReference type="InterPro" id="IPR052994">
    <property type="entry name" value="Tiny_macrocysts_regulators"/>
</dbReference>
<feature type="transmembrane region" description="Helical" evidence="2">
    <location>
        <begin position="448"/>
        <end position="470"/>
    </location>
</feature>
<feature type="region of interest" description="Disordered" evidence="1">
    <location>
        <begin position="171"/>
        <end position="200"/>
    </location>
</feature>
<keyword evidence="2" id="KW-1133">Transmembrane helix</keyword>
<accession>W7X1U8</accession>
<name>W7X1U8_TETTS</name>
<evidence type="ECO:0000313" key="4">
    <source>
        <dbReference type="Proteomes" id="UP000009168"/>
    </source>
</evidence>
<organism evidence="3 4">
    <name type="scientific">Tetrahymena thermophila (strain SB210)</name>
    <dbReference type="NCBI Taxonomy" id="312017"/>
    <lineage>
        <taxon>Eukaryota</taxon>
        <taxon>Sar</taxon>
        <taxon>Alveolata</taxon>
        <taxon>Ciliophora</taxon>
        <taxon>Intramacronucleata</taxon>
        <taxon>Oligohymenophorea</taxon>
        <taxon>Hymenostomatida</taxon>
        <taxon>Tetrahymenina</taxon>
        <taxon>Tetrahymenidae</taxon>
        <taxon>Tetrahymena</taxon>
    </lineage>
</organism>
<dbReference type="PANTHER" id="PTHR31600">
    <property type="entry name" value="TINY MACROCYSTS PROTEIN B-RELATED"/>
    <property type="match status" value="1"/>
</dbReference>
<keyword evidence="4" id="KW-1185">Reference proteome</keyword>
<feature type="compositionally biased region" description="Low complexity" evidence="1">
    <location>
        <begin position="171"/>
        <end position="180"/>
    </location>
</feature>